<keyword evidence="7" id="KW-1185">Reference proteome</keyword>
<dbReference type="Pfam" id="PF02626">
    <property type="entry name" value="CT_A_B"/>
    <property type="match status" value="1"/>
</dbReference>
<dbReference type="GO" id="GO:0005524">
    <property type="term" value="F:ATP binding"/>
    <property type="evidence" value="ECO:0007669"/>
    <property type="project" value="UniProtKB-KW"/>
</dbReference>
<dbReference type="EMBL" id="FSRC01000001">
    <property type="protein sequence ID" value="SIN78131.1"/>
    <property type="molecule type" value="Genomic_DNA"/>
</dbReference>
<proteinExistence type="predicted"/>
<dbReference type="STRING" id="226505.SAMN05444394_1726"/>
<protein>
    <submittedName>
        <fullName evidence="6">Biotin-dependent carboxylase uncharacterized domain-containing protein</fullName>
    </submittedName>
</protein>
<evidence type="ECO:0000313" key="6">
    <source>
        <dbReference type="EMBL" id="SIN78131.1"/>
    </source>
</evidence>
<dbReference type="Gene3D" id="2.40.100.10">
    <property type="entry name" value="Cyclophilin-like"/>
    <property type="match status" value="1"/>
</dbReference>
<evidence type="ECO:0000313" key="7">
    <source>
        <dbReference type="Proteomes" id="UP000185221"/>
    </source>
</evidence>
<feature type="domain" description="Carboxyltransferase" evidence="5">
    <location>
        <begin position="28"/>
        <end position="295"/>
    </location>
</feature>
<evidence type="ECO:0000256" key="2">
    <source>
        <dbReference type="ARBA" id="ARBA00022801"/>
    </source>
</evidence>
<dbReference type="PANTHER" id="PTHR43309">
    <property type="entry name" value="5-OXOPROLINASE SUBUNIT C"/>
    <property type="match status" value="1"/>
</dbReference>
<dbReference type="OrthoDB" id="9782422at2"/>
<dbReference type="RefSeq" id="WP_074224426.1">
    <property type="nucleotide sequence ID" value="NZ_FSRC01000001.1"/>
</dbReference>
<dbReference type="SMART" id="SM00797">
    <property type="entry name" value="AHS2"/>
    <property type="match status" value="1"/>
</dbReference>
<dbReference type="InterPro" id="IPR003778">
    <property type="entry name" value="CT_A_B"/>
</dbReference>
<dbReference type="PANTHER" id="PTHR43309:SF5">
    <property type="entry name" value="5-OXOPROLINASE SUBUNIT C"/>
    <property type="match status" value="1"/>
</dbReference>
<accession>A0A1N6E563</accession>
<name>A0A1N6E563_9BACT</name>
<evidence type="ECO:0000256" key="1">
    <source>
        <dbReference type="ARBA" id="ARBA00022741"/>
    </source>
</evidence>
<reference evidence="7" key="1">
    <citation type="submission" date="2016-11" db="EMBL/GenBank/DDBJ databases">
        <authorList>
            <person name="Varghese N."/>
            <person name="Submissions S."/>
        </authorList>
    </citation>
    <scope>NUCLEOTIDE SEQUENCE [LARGE SCALE GENOMIC DNA]</scope>
    <source>
        <strain evidence="7">DSM 15292</strain>
    </source>
</reference>
<dbReference type="InterPro" id="IPR052708">
    <property type="entry name" value="PxpC"/>
</dbReference>
<keyword evidence="3" id="KW-0067">ATP-binding</keyword>
<dbReference type="Proteomes" id="UP000185221">
    <property type="component" value="Unassembled WGS sequence"/>
</dbReference>
<evidence type="ECO:0000259" key="5">
    <source>
        <dbReference type="SMART" id="SM00797"/>
    </source>
</evidence>
<gene>
    <name evidence="6" type="ORF">SAMN05444394_1726</name>
</gene>
<sequence length="295" mass="32715">MKENQSMSILRTGPGTSVQDLGREGFGQYGIPVSGAMDRISMRWVNHLLQNPEEEAVLEISQPGLKIHFESPTTICIAGAKANLKLNDSPIKSEGLLSIKEGDELSFGSFILGARVYLGVKKGFKVPTLLNSKSTYPGITELGMLKKGDLLEYASIQEHPNPTWSRVKFDRNWMNSNTIEAYPGPEWKELSDTTKTEIQHTTFTISHLQNRMAFQLEELIPNSLSEMATAAVYPGTVQLTSGGKLIILMKDAQVTGGYPRILQLSEKSIAQLSQKSPYQQFSFKIKKALISQSLY</sequence>
<dbReference type="InterPro" id="IPR029000">
    <property type="entry name" value="Cyclophilin-like_dom_sf"/>
</dbReference>
<dbReference type="AlphaFoldDB" id="A0A1N6E563"/>
<evidence type="ECO:0000256" key="4">
    <source>
        <dbReference type="SAM" id="MobiDB-lite"/>
    </source>
</evidence>
<evidence type="ECO:0000256" key="3">
    <source>
        <dbReference type="ARBA" id="ARBA00022840"/>
    </source>
</evidence>
<keyword evidence="1" id="KW-0547">Nucleotide-binding</keyword>
<feature type="region of interest" description="Disordered" evidence="4">
    <location>
        <begin position="1"/>
        <end position="21"/>
    </location>
</feature>
<organism evidence="6 7">
    <name type="scientific">Algoriphagus halophilus</name>
    <dbReference type="NCBI Taxonomy" id="226505"/>
    <lineage>
        <taxon>Bacteria</taxon>
        <taxon>Pseudomonadati</taxon>
        <taxon>Bacteroidota</taxon>
        <taxon>Cytophagia</taxon>
        <taxon>Cytophagales</taxon>
        <taxon>Cyclobacteriaceae</taxon>
        <taxon>Algoriphagus</taxon>
    </lineage>
</organism>
<dbReference type="GO" id="GO:0016787">
    <property type="term" value="F:hydrolase activity"/>
    <property type="evidence" value="ECO:0007669"/>
    <property type="project" value="UniProtKB-KW"/>
</dbReference>
<keyword evidence="2" id="KW-0378">Hydrolase</keyword>
<feature type="compositionally biased region" description="Polar residues" evidence="4">
    <location>
        <begin position="1"/>
        <end position="19"/>
    </location>
</feature>